<feature type="compositionally biased region" description="Polar residues" evidence="1">
    <location>
        <begin position="29"/>
        <end position="38"/>
    </location>
</feature>
<dbReference type="Proteomes" id="UP000887013">
    <property type="component" value="Unassembled WGS sequence"/>
</dbReference>
<comment type="caution">
    <text evidence="2">The sequence shown here is derived from an EMBL/GenBank/DDBJ whole genome shotgun (WGS) entry which is preliminary data.</text>
</comment>
<sequence>MSSSVNLGRRETGRGLSEGVALAREKRASMNSVAAASE</sequence>
<gene>
    <name evidence="2" type="ORF">NPIL_29361</name>
</gene>
<evidence type="ECO:0000313" key="3">
    <source>
        <dbReference type="Proteomes" id="UP000887013"/>
    </source>
</evidence>
<protein>
    <submittedName>
        <fullName evidence="2">Uncharacterized protein</fullName>
    </submittedName>
</protein>
<feature type="region of interest" description="Disordered" evidence="1">
    <location>
        <begin position="1"/>
        <end position="38"/>
    </location>
</feature>
<name>A0A8X6U2P6_NEPPI</name>
<reference evidence="2" key="1">
    <citation type="submission" date="2020-08" db="EMBL/GenBank/DDBJ databases">
        <title>Multicomponent nature underlies the extraordinary mechanical properties of spider dragline silk.</title>
        <authorList>
            <person name="Kono N."/>
            <person name="Nakamura H."/>
            <person name="Mori M."/>
            <person name="Yoshida Y."/>
            <person name="Ohtoshi R."/>
            <person name="Malay A.D."/>
            <person name="Moran D.A.P."/>
            <person name="Tomita M."/>
            <person name="Numata K."/>
            <person name="Arakawa K."/>
        </authorList>
    </citation>
    <scope>NUCLEOTIDE SEQUENCE</scope>
</reference>
<evidence type="ECO:0000256" key="1">
    <source>
        <dbReference type="SAM" id="MobiDB-lite"/>
    </source>
</evidence>
<accession>A0A8X6U2P6</accession>
<evidence type="ECO:0000313" key="2">
    <source>
        <dbReference type="EMBL" id="GFT72469.1"/>
    </source>
</evidence>
<feature type="non-terminal residue" evidence="2">
    <location>
        <position position="38"/>
    </location>
</feature>
<keyword evidence="3" id="KW-1185">Reference proteome</keyword>
<organism evidence="2 3">
    <name type="scientific">Nephila pilipes</name>
    <name type="common">Giant wood spider</name>
    <name type="synonym">Nephila maculata</name>
    <dbReference type="NCBI Taxonomy" id="299642"/>
    <lineage>
        <taxon>Eukaryota</taxon>
        <taxon>Metazoa</taxon>
        <taxon>Ecdysozoa</taxon>
        <taxon>Arthropoda</taxon>
        <taxon>Chelicerata</taxon>
        <taxon>Arachnida</taxon>
        <taxon>Araneae</taxon>
        <taxon>Araneomorphae</taxon>
        <taxon>Entelegynae</taxon>
        <taxon>Araneoidea</taxon>
        <taxon>Nephilidae</taxon>
        <taxon>Nephila</taxon>
    </lineage>
</organism>
<proteinExistence type="predicted"/>
<dbReference type="EMBL" id="BMAW01070254">
    <property type="protein sequence ID" value="GFT72469.1"/>
    <property type="molecule type" value="Genomic_DNA"/>
</dbReference>
<dbReference type="AlphaFoldDB" id="A0A8X6U2P6"/>